<dbReference type="AlphaFoldDB" id="A0A1B0APC9"/>
<dbReference type="EnsemblMetazoa" id="GPPI003747-RA">
    <property type="protein sequence ID" value="GPPI003747-PA"/>
    <property type="gene ID" value="GPPI003747"/>
</dbReference>
<reference evidence="1" key="2">
    <citation type="submission" date="2020-05" db="UniProtKB">
        <authorList>
            <consortium name="EnsemblMetazoa"/>
        </authorList>
    </citation>
    <scope>IDENTIFICATION</scope>
    <source>
        <strain evidence="1">IAEA</strain>
    </source>
</reference>
<dbReference type="EMBL" id="JXJN01001319">
    <property type="status" value="NOT_ANNOTATED_CDS"/>
    <property type="molecule type" value="Genomic_DNA"/>
</dbReference>
<keyword evidence="2" id="KW-1185">Reference proteome</keyword>
<accession>A0A1B0APC9</accession>
<evidence type="ECO:0000313" key="2">
    <source>
        <dbReference type="Proteomes" id="UP000092460"/>
    </source>
</evidence>
<organism evidence="1 2">
    <name type="scientific">Glossina palpalis gambiensis</name>
    <dbReference type="NCBI Taxonomy" id="67801"/>
    <lineage>
        <taxon>Eukaryota</taxon>
        <taxon>Metazoa</taxon>
        <taxon>Ecdysozoa</taxon>
        <taxon>Arthropoda</taxon>
        <taxon>Hexapoda</taxon>
        <taxon>Insecta</taxon>
        <taxon>Pterygota</taxon>
        <taxon>Neoptera</taxon>
        <taxon>Endopterygota</taxon>
        <taxon>Diptera</taxon>
        <taxon>Brachycera</taxon>
        <taxon>Muscomorpha</taxon>
        <taxon>Hippoboscoidea</taxon>
        <taxon>Glossinidae</taxon>
        <taxon>Glossina</taxon>
    </lineage>
</organism>
<proteinExistence type="predicted"/>
<name>A0A1B0APC9_9MUSC</name>
<dbReference type="Proteomes" id="UP000092460">
    <property type="component" value="Unassembled WGS sequence"/>
</dbReference>
<sequence>MPGQIYRSDIQIVRIYSEFKALMFPLRFDDNSIKLFNFNLRLMAVIVYVDRLSHTEREVAAPEIVYCISCVTKGA</sequence>
<protein>
    <submittedName>
        <fullName evidence="1">Uncharacterized protein</fullName>
    </submittedName>
</protein>
<reference evidence="2" key="1">
    <citation type="submission" date="2015-01" db="EMBL/GenBank/DDBJ databases">
        <authorList>
            <person name="Aksoy S."/>
            <person name="Warren W."/>
            <person name="Wilson R.K."/>
        </authorList>
    </citation>
    <scope>NUCLEOTIDE SEQUENCE [LARGE SCALE GENOMIC DNA]</scope>
    <source>
        <strain evidence="2">IAEA</strain>
    </source>
</reference>
<dbReference type="VEuPathDB" id="VectorBase:GPPI003747"/>
<evidence type="ECO:0000313" key="1">
    <source>
        <dbReference type="EnsemblMetazoa" id="GPPI003747-PA"/>
    </source>
</evidence>